<sequence>MKNLRPTCAVIVNKTANQTEEFATKRRFFQTEPGQTGTIFIDDRFDFEKFGQVVDDREAKDPKNGRAGAFSTAHPLPALVVHDGYITFYGDGYCDAPYNGTLSVDSATYSTAYKATALTNTQMSNRAKAVKKRLLADRIDGLVNTHTVKKLATMPKTATDEPQTAVK</sequence>
<organism evidence="1 2">
    <name type="scientific">Romanomermis culicivorax</name>
    <name type="common">Nematode worm</name>
    <dbReference type="NCBI Taxonomy" id="13658"/>
    <lineage>
        <taxon>Eukaryota</taxon>
        <taxon>Metazoa</taxon>
        <taxon>Ecdysozoa</taxon>
        <taxon>Nematoda</taxon>
        <taxon>Enoplea</taxon>
        <taxon>Dorylaimia</taxon>
        <taxon>Mermithida</taxon>
        <taxon>Mermithoidea</taxon>
        <taxon>Mermithidae</taxon>
        <taxon>Romanomermis</taxon>
    </lineage>
</organism>
<dbReference type="Proteomes" id="UP000887565">
    <property type="component" value="Unplaced"/>
</dbReference>
<dbReference type="AlphaFoldDB" id="A0A915L0K4"/>
<proteinExistence type="predicted"/>
<reference evidence="2" key="1">
    <citation type="submission" date="2022-11" db="UniProtKB">
        <authorList>
            <consortium name="WormBaseParasite"/>
        </authorList>
    </citation>
    <scope>IDENTIFICATION</scope>
</reference>
<keyword evidence="1" id="KW-1185">Reference proteome</keyword>
<evidence type="ECO:0000313" key="2">
    <source>
        <dbReference type="WBParaSite" id="nRc.2.0.1.t44592-RA"/>
    </source>
</evidence>
<evidence type="ECO:0000313" key="1">
    <source>
        <dbReference type="Proteomes" id="UP000887565"/>
    </source>
</evidence>
<protein>
    <submittedName>
        <fullName evidence="2">Uncharacterized protein</fullName>
    </submittedName>
</protein>
<accession>A0A915L0K4</accession>
<name>A0A915L0K4_ROMCU</name>
<dbReference type="WBParaSite" id="nRc.2.0.1.t44592-RA">
    <property type="protein sequence ID" value="nRc.2.0.1.t44592-RA"/>
    <property type="gene ID" value="nRc.2.0.1.g44592"/>
</dbReference>